<sequence>MKARAIAFYLPQYHPIPENDRWWGEGFTEWTNVRKANPLFRGHLQPRVPGSLGYYSLLSPATRQAQAELAALHGVEGFCYWHYWFAGKRLLERPFEEVLHSGQPALPFCLGWANESWTGIWHGAPNRLLMEQTYPGSADEERHFHTVAEAFFDERYLTVDGKPVFYVYKPQQIPDPCRFVEHWQTLAIKAGLQGIYFIGEDVYIDESPWNPTTSGFDAVVPNTPGVAFLRLAKKRTPRRLLSLIRRKLFPRPYVFDYEEFVENCFVEEPAEVNYDFFPSVLPNWDNSPRSGTNAKVLVDATPQLFRRQLSKALNQVAHREKDKRLIFIKSWNEWAEGNFLEPDELYGNAYLEVCRDEILGPP</sequence>
<dbReference type="Pfam" id="PF14307">
    <property type="entry name" value="Glyco_tran_WbsX"/>
    <property type="match status" value="1"/>
</dbReference>
<dbReference type="Proteomes" id="UP000614714">
    <property type="component" value="Unassembled WGS sequence"/>
</dbReference>
<protein>
    <submittedName>
        <fullName evidence="1">Glycoside hydrolase family 99-like domain-containing protein</fullName>
    </submittedName>
</protein>
<comment type="caution">
    <text evidence="1">The sequence shown here is derived from an EMBL/GenBank/DDBJ whole genome shotgun (WGS) entry which is preliminary data.</text>
</comment>
<organism evidence="1 2">
    <name type="scientific">Geomonas anaerohicana</name>
    <dbReference type="NCBI Taxonomy" id="2798583"/>
    <lineage>
        <taxon>Bacteria</taxon>
        <taxon>Pseudomonadati</taxon>
        <taxon>Thermodesulfobacteriota</taxon>
        <taxon>Desulfuromonadia</taxon>
        <taxon>Geobacterales</taxon>
        <taxon>Geobacteraceae</taxon>
        <taxon>Geomonas</taxon>
    </lineage>
</organism>
<evidence type="ECO:0000313" key="1">
    <source>
        <dbReference type="EMBL" id="MBJ6751583.1"/>
    </source>
</evidence>
<reference evidence="1 2" key="1">
    <citation type="submission" date="2020-12" db="EMBL/GenBank/DDBJ databases">
        <title>Geomonas sp. Red421, isolated from paddy soil.</title>
        <authorList>
            <person name="Xu Z."/>
            <person name="Zhang Z."/>
            <person name="Masuda Y."/>
            <person name="Itoh H."/>
            <person name="Senoo K."/>
        </authorList>
    </citation>
    <scope>NUCLEOTIDE SEQUENCE [LARGE SCALE GENOMIC DNA]</scope>
    <source>
        <strain evidence="1 2">Red421</strain>
    </source>
</reference>
<dbReference type="InterPro" id="IPR032719">
    <property type="entry name" value="WbsX"/>
</dbReference>
<dbReference type="Gene3D" id="3.20.20.80">
    <property type="entry name" value="Glycosidases"/>
    <property type="match status" value="1"/>
</dbReference>
<proteinExistence type="predicted"/>
<accession>A0ABS0YGX6</accession>
<dbReference type="EMBL" id="JAEMHL010000008">
    <property type="protein sequence ID" value="MBJ6751583.1"/>
    <property type="molecule type" value="Genomic_DNA"/>
</dbReference>
<dbReference type="CDD" id="cd11579">
    <property type="entry name" value="Glyco_tran_WbsX"/>
    <property type="match status" value="1"/>
</dbReference>
<dbReference type="PANTHER" id="PTHR41244:SF1">
    <property type="entry name" value="GLYCOSYLTRANSFERASE"/>
    <property type="match status" value="1"/>
</dbReference>
<gene>
    <name evidence="1" type="ORF">JFN91_15315</name>
</gene>
<dbReference type="PANTHER" id="PTHR41244">
    <property type="entry name" value="RHAMNAN SYNTHESIS F"/>
    <property type="match status" value="1"/>
</dbReference>
<evidence type="ECO:0000313" key="2">
    <source>
        <dbReference type="Proteomes" id="UP000614714"/>
    </source>
</evidence>
<name>A0ABS0YGX6_9BACT</name>
<keyword evidence="2" id="KW-1185">Reference proteome</keyword>